<reference evidence="1 2" key="1">
    <citation type="journal article" date="2014" name="BMC Genomics">
        <title>Comparison of environmental and isolate Sulfobacillus genomes reveals diverse carbon, sulfur, nitrogen, and hydrogen metabolisms.</title>
        <authorList>
            <person name="Justice N.B."/>
            <person name="Norman A."/>
            <person name="Brown C.T."/>
            <person name="Singh A."/>
            <person name="Thomas B.C."/>
            <person name="Banfield J.F."/>
        </authorList>
    </citation>
    <scope>NUCLEOTIDE SEQUENCE [LARGE SCALE GENOMIC DNA]</scope>
    <source>
        <strain evidence="1">AMDSBA5</strain>
    </source>
</reference>
<organism evidence="1 2">
    <name type="scientific">Sulfobacillus thermosulfidooxidans</name>
    <dbReference type="NCBI Taxonomy" id="28034"/>
    <lineage>
        <taxon>Bacteria</taxon>
        <taxon>Bacillati</taxon>
        <taxon>Bacillota</taxon>
        <taxon>Clostridia</taxon>
        <taxon>Eubacteriales</taxon>
        <taxon>Clostridiales Family XVII. Incertae Sedis</taxon>
        <taxon>Sulfobacillus</taxon>
    </lineage>
</organism>
<proteinExistence type="predicted"/>
<dbReference type="Proteomes" id="UP000242705">
    <property type="component" value="Unassembled WGS sequence"/>
</dbReference>
<dbReference type="AlphaFoldDB" id="A0A2T2WQV5"/>
<dbReference type="EMBL" id="PXYX01000048">
    <property type="protein sequence ID" value="PSR24615.1"/>
    <property type="molecule type" value="Genomic_DNA"/>
</dbReference>
<protein>
    <submittedName>
        <fullName evidence="1">Uncharacterized protein</fullName>
    </submittedName>
</protein>
<accession>A0A2T2WQV5</accession>
<evidence type="ECO:0000313" key="2">
    <source>
        <dbReference type="Proteomes" id="UP000242705"/>
    </source>
</evidence>
<name>A0A2T2WQV5_SULTH</name>
<comment type="caution">
    <text evidence="1">The sequence shown here is derived from an EMBL/GenBank/DDBJ whole genome shotgun (WGS) entry which is preliminary data.</text>
</comment>
<evidence type="ECO:0000313" key="1">
    <source>
        <dbReference type="EMBL" id="PSR24615.1"/>
    </source>
</evidence>
<gene>
    <name evidence="1" type="ORF">C7B47_14385</name>
</gene>
<sequence>MTIGLRRGRTPGISGSTSTLVTFGDEYEPHGVIYLVLPAHSDSDRLSFNTRWLDYATTAYLVRCLWGPGSLVEAIEALEQHLANKDWQPDTIQPESGFLG</sequence>